<feature type="non-terminal residue" evidence="2">
    <location>
        <position position="59"/>
    </location>
</feature>
<evidence type="ECO:0000313" key="2">
    <source>
        <dbReference type="EMBL" id="CAF4875555.1"/>
    </source>
</evidence>
<accession>A0A8S3CFS9</accession>
<dbReference type="EMBL" id="CAJOBH010065987">
    <property type="protein sequence ID" value="CAF4448350.1"/>
    <property type="molecule type" value="Genomic_DNA"/>
</dbReference>
<dbReference type="EMBL" id="CAJOBI010167438">
    <property type="protein sequence ID" value="CAF4875555.1"/>
    <property type="molecule type" value="Genomic_DNA"/>
</dbReference>
<evidence type="ECO:0000313" key="3">
    <source>
        <dbReference type="Proteomes" id="UP000676336"/>
    </source>
</evidence>
<name>A0A8S3CFS9_9BILA</name>
<dbReference type="Proteomes" id="UP000676336">
    <property type="component" value="Unassembled WGS sequence"/>
</dbReference>
<protein>
    <submittedName>
        <fullName evidence="2">Uncharacterized protein</fullName>
    </submittedName>
</protein>
<evidence type="ECO:0000313" key="1">
    <source>
        <dbReference type="EMBL" id="CAF4448350.1"/>
    </source>
</evidence>
<comment type="caution">
    <text evidence="2">The sequence shown here is derived from an EMBL/GenBank/DDBJ whole genome shotgun (WGS) entry which is preliminary data.</text>
</comment>
<feature type="non-terminal residue" evidence="2">
    <location>
        <position position="1"/>
    </location>
</feature>
<proteinExistence type="predicted"/>
<reference evidence="2" key="1">
    <citation type="submission" date="2021-02" db="EMBL/GenBank/DDBJ databases">
        <authorList>
            <person name="Nowell W R."/>
        </authorList>
    </citation>
    <scope>NUCLEOTIDE SEQUENCE</scope>
</reference>
<dbReference type="Proteomes" id="UP000681967">
    <property type="component" value="Unassembled WGS sequence"/>
</dbReference>
<organism evidence="2 3">
    <name type="scientific">Rotaria magnacalcarata</name>
    <dbReference type="NCBI Taxonomy" id="392030"/>
    <lineage>
        <taxon>Eukaryota</taxon>
        <taxon>Metazoa</taxon>
        <taxon>Spiralia</taxon>
        <taxon>Gnathifera</taxon>
        <taxon>Rotifera</taxon>
        <taxon>Eurotatoria</taxon>
        <taxon>Bdelloidea</taxon>
        <taxon>Philodinida</taxon>
        <taxon>Philodinidae</taxon>
        <taxon>Rotaria</taxon>
    </lineage>
</organism>
<gene>
    <name evidence="1" type="ORF">BYL167_LOCUS33636</name>
    <name evidence="2" type="ORF">SMN809_LOCUS50562</name>
</gene>
<dbReference type="AlphaFoldDB" id="A0A8S3CFS9"/>
<sequence length="59" mass="6690">LRIHTDPYPKRSLDIIPSILFPDNNNTNNGDDDDSMYSNVRNLRILIDSTSTSILNNLS</sequence>